<organism evidence="5 6">
    <name type="scientific">Cucumis melo var. makuwa</name>
    <name type="common">Oriental melon</name>
    <dbReference type="NCBI Taxonomy" id="1194695"/>
    <lineage>
        <taxon>Eukaryota</taxon>
        <taxon>Viridiplantae</taxon>
        <taxon>Streptophyta</taxon>
        <taxon>Embryophyta</taxon>
        <taxon>Tracheophyta</taxon>
        <taxon>Spermatophyta</taxon>
        <taxon>Magnoliopsida</taxon>
        <taxon>eudicotyledons</taxon>
        <taxon>Gunneridae</taxon>
        <taxon>Pentapetalae</taxon>
        <taxon>rosids</taxon>
        <taxon>fabids</taxon>
        <taxon>Cucurbitales</taxon>
        <taxon>Cucurbitaceae</taxon>
        <taxon>Benincaseae</taxon>
        <taxon>Cucumis</taxon>
    </lineage>
</organism>
<comment type="subcellular location">
    <subcellularLocation>
        <location evidence="1">Nucleus</location>
    </subcellularLocation>
</comment>
<keyword evidence="2" id="KW-0813">Transport</keyword>
<dbReference type="InterPro" id="IPR059141">
    <property type="entry name" value="Beta-prop_Nup120_160"/>
</dbReference>
<dbReference type="InterPro" id="IPR036322">
    <property type="entry name" value="WD40_repeat_dom_sf"/>
</dbReference>
<keyword evidence="3" id="KW-0539">Nucleus</keyword>
<accession>A0A5D3B8G5</accession>
<proteinExistence type="predicted"/>
<gene>
    <name evidence="5" type="ORF">E5676_scaffold767G00820</name>
</gene>
<dbReference type="Gene3D" id="2.130.10.10">
    <property type="entry name" value="YVTN repeat-like/Quinoprotein amine dehydrogenase"/>
    <property type="match status" value="1"/>
</dbReference>
<evidence type="ECO:0000259" key="4">
    <source>
        <dbReference type="Pfam" id="PF11715"/>
    </source>
</evidence>
<reference evidence="5 6" key="1">
    <citation type="submission" date="2019-08" db="EMBL/GenBank/DDBJ databases">
        <title>Draft genome sequences of two oriental melons (Cucumis melo L. var makuwa).</title>
        <authorList>
            <person name="Kwon S.-Y."/>
        </authorList>
    </citation>
    <scope>NUCLEOTIDE SEQUENCE [LARGE SCALE GENOMIC DNA]</scope>
    <source>
        <strain evidence="6">cv. Chang Bougi</strain>
        <tissue evidence="5">Leaf</tissue>
    </source>
</reference>
<dbReference type="SUPFAM" id="SSF50978">
    <property type="entry name" value="WD40 repeat-like"/>
    <property type="match status" value="1"/>
</dbReference>
<protein>
    <submittedName>
        <fullName evidence="5">Nuclear pore complex protein NUP160 isoform X5</fullName>
    </submittedName>
</protein>
<evidence type="ECO:0000313" key="5">
    <source>
        <dbReference type="EMBL" id="TYJ95573.1"/>
    </source>
</evidence>
<dbReference type="PANTHER" id="PTHR21286">
    <property type="entry name" value="NUCLEAR PORE COMPLEX PROTEIN NUP160"/>
    <property type="match status" value="1"/>
</dbReference>
<dbReference type="InterPro" id="IPR021717">
    <property type="entry name" value="Nucleoporin_Nup160"/>
</dbReference>
<dbReference type="AlphaFoldDB" id="A0A5D3B8G5"/>
<evidence type="ECO:0000256" key="3">
    <source>
        <dbReference type="ARBA" id="ARBA00023242"/>
    </source>
</evidence>
<dbReference type="PANTHER" id="PTHR21286:SF0">
    <property type="entry name" value="NUCLEAR PORE COMPLEX PROTEIN NUP160"/>
    <property type="match status" value="1"/>
</dbReference>
<dbReference type="GO" id="GO:0017056">
    <property type="term" value="F:structural constituent of nuclear pore"/>
    <property type="evidence" value="ECO:0007669"/>
    <property type="project" value="TreeGrafter"/>
</dbReference>
<dbReference type="Proteomes" id="UP000321947">
    <property type="component" value="Unassembled WGS sequence"/>
</dbReference>
<dbReference type="GO" id="GO:0005643">
    <property type="term" value="C:nuclear pore"/>
    <property type="evidence" value="ECO:0007669"/>
    <property type="project" value="TreeGrafter"/>
</dbReference>
<feature type="domain" description="Nucleoporin Nup120/160 beta-propeller" evidence="4">
    <location>
        <begin position="74"/>
        <end position="294"/>
    </location>
</feature>
<name>A0A5D3B8G5_CUCMM</name>
<comment type="caution">
    <text evidence="5">The sequence shown here is derived from an EMBL/GenBank/DDBJ whole genome shotgun (WGS) entry which is preliminary data.</text>
</comment>
<dbReference type="EMBL" id="SSTD01020139">
    <property type="protein sequence ID" value="TYJ95573.1"/>
    <property type="molecule type" value="Genomic_DNA"/>
</dbReference>
<evidence type="ECO:0000313" key="6">
    <source>
        <dbReference type="Proteomes" id="UP000321947"/>
    </source>
</evidence>
<evidence type="ECO:0000256" key="2">
    <source>
        <dbReference type="ARBA" id="ARBA00022448"/>
    </source>
</evidence>
<dbReference type="InterPro" id="IPR015943">
    <property type="entry name" value="WD40/YVTN_repeat-like_dom_sf"/>
</dbReference>
<sequence length="693" mass="76242">MGRRMPLAGMETSVMANDSVEFIGVSVPSSSSRDASITSVASQATTSLTEDHASCVVVGDPPTYLIWSIRKILPHVVELLEFSTSNEFRRIGLRIAFPETLHPAVFVCKNEISSSMGHPFLMYAVTSSGFAYCLKLRNLSSYVSYSAIPLDEVVEFNLQTHPDNKPVTSVSAISGCLVIGRNDGSVSCYKLGSLDQHTPGFEHELRDDSGFNRLLGFISRVKLAGAVQDMVISEVCGRQFLFVLHSDGNLRVWDLSCHSRVLNHSMNIATMAEARFARLWVGQANTDKSTISLAILYKHPGGCLDVKLAYDKIWVLKDNALIFLDLLASNGHSLPNSPLLLHPPPRLASLSNELHSPQHGDSVTFGLTQEVTSPFEFASELTNKRMICKILEKDFQTKPLCDDNALISLDQGSLSNLINTKGKWQAWGNFHLKFEKWENLKHNRPLLLKGYGGWLKGFDISSFPPILNVPKAVFATLPMNRCPFESLKHFLATSPMPEKMTGSGKQLNGGCALKVPLSAHSRIHHFEPSISEINTDLLEVCNSKIQISSCPTRGSPCLAANSSQKLPTEALDSSFNVSSEEESLGFLNGFDHKCSAEIKGADLTALFDEAVTHPLKVPSELQAQVVCIYLTNSLKQPTSRNYLCKMGGSHGPRDGGSPSRSLLDRLFIIKDWDDLLENSRANPLFVSKHLRTV</sequence>
<dbReference type="Pfam" id="PF11715">
    <property type="entry name" value="Beta-prop_Nup120_160"/>
    <property type="match status" value="1"/>
</dbReference>
<evidence type="ECO:0000256" key="1">
    <source>
        <dbReference type="ARBA" id="ARBA00004123"/>
    </source>
</evidence>